<organism evidence="2 3">
    <name type="scientific">Meloidogyne enterolobii</name>
    <name type="common">Root-knot nematode worm</name>
    <name type="synonym">Meloidogyne mayaguensis</name>
    <dbReference type="NCBI Taxonomy" id="390850"/>
    <lineage>
        <taxon>Eukaryota</taxon>
        <taxon>Metazoa</taxon>
        <taxon>Ecdysozoa</taxon>
        <taxon>Nematoda</taxon>
        <taxon>Chromadorea</taxon>
        <taxon>Rhabditida</taxon>
        <taxon>Tylenchina</taxon>
        <taxon>Tylenchomorpha</taxon>
        <taxon>Tylenchoidea</taxon>
        <taxon>Meloidogynidae</taxon>
        <taxon>Meloidogyninae</taxon>
        <taxon>Meloidogyne</taxon>
    </lineage>
</organism>
<reference evidence="2 3" key="1">
    <citation type="submission" date="2020-08" db="EMBL/GenBank/DDBJ databases">
        <authorList>
            <person name="Koutsovoulos G."/>
            <person name="Danchin GJ E."/>
        </authorList>
    </citation>
    <scope>NUCLEOTIDE SEQUENCE [LARGE SCALE GENOMIC DNA]</scope>
</reference>
<gene>
    <name evidence="2" type="ORF">MENT_LOCUS292</name>
</gene>
<evidence type="ECO:0000313" key="3">
    <source>
        <dbReference type="Proteomes" id="UP000580250"/>
    </source>
</evidence>
<comment type="caution">
    <text evidence="2">The sequence shown here is derived from an EMBL/GenBank/DDBJ whole genome shotgun (WGS) entry which is preliminary data.</text>
</comment>
<dbReference type="AlphaFoldDB" id="A0A6V7TIF4"/>
<feature type="signal peptide" evidence="1">
    <location>
        <begin position="1"/>
        <end position="20"/>
    </location>
</feature>
<dbReference type="EMBL" id="CAJEWN010000001">
    <property type="protein sequence ID" value="CAD2122723.1"/>
    <property type="molecule type" value="Genomic_DNA"/>
</dbReference>
<proteinExistence type="predicted"/>
<accession>A0A6V7TIF4</accession>
<name>A0A6V7TIF4_MELEN</name>
<feature type="chain" id="PRO_5028079635" evidence="1">
    <location>
        <begin position="21"/>
        <end position="57"/>
    </location>
</feature>
<keyword evidence="1" id="KW-0732">Signal</keyword>
<dbReference type="Proteomes" id="UP000580250">
    <property type="component" value="Unassembled WGS sequence"/>
</dbReference>
<protein>
    <submittedName>
        <fullName evidence="2">Uncharacterized protein</fullName>
    </submittedName>
</protein>
<sequence length="57" mass="6157">MNRLVFQFLIFLSLSMIVFAKSFDEQLAFGICCGVSNPSCCAPGAESGGFPKSLFDD</sequence>
<evidence type="ECO:0000256" key="1">
    <source>
        <dbReference type="SAM" id="SignalP"/>
    </source>
</evidence>
<evidence type="ECO:0000313" key="2">
    <source>
        <dbReference type="EMBL" id="CAD2122723.1"/>
    </source>
</evidence>